<dbReference type="Proteomes" id="UP000192042">
    <property type="component" value="Chromosome I"/>
</dbReference>
<evidence type="ECO:0000313" key="3">
    <source>
        <dbReference type="Proteomes" id="UP000192042"/>
    </source>
</evidence>
<organism evidence="2 3">
    <name type="scientific">Nitrospira japonica</name>
    <dbReference type="NCBI Taxonomy" id="1325564"/>
    <lineage>
        <taxon>Bacteria</taxon>
        <taxon>Pseudomonadati</taxon>
        <taxon>Nitrospirota</taxon>
        <taxon>Nitrospiria</taxon>
        <taxon>Nitrospirales</taxon>
        <taxon>Nitrospiraceae</taxon>
        <taxon>Nitrospira</taxon>
    </lineage>
</organism>
<gene>
    <name evidence="2" type="ORF">NSJP_0090</name>
</gene>
<proteinExistence type="predicted"/>
<dbReference type="STRING" id="1325564.NSJP_0090"/>
<dbReference type="EMBL" id="LT828648">
    <property type="protein sequence ID" value="SLM46262.1"/>
    <property type="molecule type" value="Genomic_DNA"/>
</dbReference>
<evidence type="ECO:0000256" key="1">
    <source>
        <dbReference type="SAM" id="MobiDB-lite"/>
    </source>
</evidence>
<name>A0A1W1HZW3_9BACT</name>
<keyword evidence="3" id="KW-1185">Reference proteome</keyword>
<sequence length="57" mass="6408">MSWQAITRPDRPADRTSDSVIPLQRQMYMSASQSIADYEKHSQYATAGPFCQVPFAA</sequence>
<dbReference type="AlphaFoldDB" id="A0A1W1HZW3"/>
<protein>
    <submittedName>
        <fullName evidence="2">Uncharacterized protein</fullName>
    </submittedName>
</protein>
<reference evidence="2 3" key="1">
    <citation type="submission" date="2017-03" db="EMBL/GenBank/DDBJ databases">
        <authorList>
            <person name="Afonso C.L."/>
            <person name="Miller P.J."/>
            <person name="Scott M.A."/>
            <person name="Spackman E."/>
            <person name="Goraichik I."/>
            <person name="Dimitrov K.M."/>
            <person name="Suarez D.L."/>
            <person name="Swayne D.E."/>
        </authorList>
    </citation>
    <scope>NUCLEOTIDE SEQUENCE [LARGE SCALE GENOMIC DNA]</scope>
    <source>
        <strain evidence="2">Genome sequencing of Nitrospira japonica strain NJ11</strain>
    </source>
</reference>
<evidence type="ECO:0000313" key="2">
    <source>
        <dbReference type="EMBL" id="SLM46262.1"/>
    </source>
</evidence>
<feature type="compositionally biased region" description="Basic and acidic residues" evidence="1">
    <location>
        <begin position="8"/>
        <end position="17"/>
    </location>
</feature>
<accession>A0A1W1HZW3</accession>
<feature type="region of interest" description="Disordered" evidence="1">
    <location>
        <begin position="1"/>
        <end position="20"/>
    </location>
</feature>
<dbReference type="KEGG" id="nja:NSJP_0090"/>